<dbReference type="PROSITE" id="PS01124">
    <property type="entry name" value="HTH_ARAC_FAMILY_2"/>
    <property type="match status" value="1"/>
</dbReference>
<feature type="domain" description="HTH araC/xylS-type" evidence="4">
    <location>
        <begin position="163"/>
        <end position="260"/>
    </location>
</feature>
<evidence type="ECO:0000259" key="4">
    <source>
        <dbReference type="PROSITE" id="PS01124"/>
    </source>
</evidence>
<evidence type="ECO:0000256" key="3">
    <source>
        <dbReference type="ARBA" id="ARBA00023163"/>
    </source>
</evidence>
<comment type="caution">
    <text evidence="5">The sequence shown here is derived from an EMBL/GenBank/DDBJ whole genome shotgun (WGS) entry which is preliminary data.</text>
</comment>
<dbReference type="SUPFAM" id="SSF46689">
    <property type="entry name" value="Homeodomain-like"/>
    <property type="match status" value="2"/>
</dbReference>
<dbReference type="SUPFAM" id="SSF51182">
    <property type="entry name" value="RmlC-like cupins"/>
    <property type="match status" value="1"/>
</dbReference>
<dbReference type="Proteomes" id="UP000266327">
    <property type="component" value="Unassembled WGS sequence"/>
</dbReference>
<keyword evidence="2" id="KW-0238">DNA-binding</keyword>
<dbReference type="InterPro" id="IPR011051">
    <property type="entry name" value="RmlC_Cupin_sf"/>
</dbReference>
<accession>A0A3A3G4Y1</accession>
<protein>
    <submittedName>
        <fullName evidence="5">AraC family transcriptional regulator</fullName>
    </submittedName>
</protein>
<dbReference type="Pfam" id="PF12833">
    <property type="entry name" value="HTH_18"/>
    <property type="match status" value="1"/>
</dbReference>
<organism evidence="5 6">
    <name type="scientific">Noviherbaspirillum sedimenti</name>
    <dbReference type="NCBI Taxonomy" id="2320865"/>
    <lineage>
        <taxon>Bacteria</taxon>
        <taxon>Pseudomonadati</taxon>
        <taxon>Pseudomonadota</taxon>
        <taxon>Betaproteobacteria</taxon>
        <taxon>Burkholderiales</taxon>
        <taxon>Oxalobacteraceae</taxon>
        <taxon>Noviherbaspirillum</taxon>
    </lineage>
</organism>
<gene>
    <name evidence="5" type="ORF">D3878_15925</name>
</gene>
<dbReference type="InterPro" id="IPR009057">
    <property type="entry name" value="Homeodomain-like_sf"/>
</dbReference>
<dbReference type="RefSeq" id="WP_119786384.1">
    <property type="nucleotide sequence ID" value="NZ_QYUQ01000002.1"/>
</dbReference>
<dbReference type="GO" id="GO:0003700">
    <property type="term" value="F:DNA-binding transcription factor activity"/>
    <property type="evidence" value="ECO:0007669"/>
    <property type="project" value="InterPro"/>
</dbReference>
<dbReference type="AlphaFoldDB" id="A0A3A3G4Y1"/>
<evidence type="ECO:0000256" key="2">
    <source>
        <dbReference type="ARBA" id="ARBA00023125"/>
    </source>
</evidence>
<reference evidence="6" key="1">
    <citation type="submission" date="2018-09" db="EMBL/GenBank/DDBJ databases">
        <authorList>
            <person name="Zhu H."/>
        </authorList>
    </citation>
    <scope>NUCLEOTIDE SEQUENCE [LARGE SCALE GENOMIC DNA]</scope>
    <source>
        <strain evidence="6">K1S02-23</strain>
    </source>
</reference>
<dbReference type="PANTHER" id="PTHR46796">
    <property type="entry name" value="HTH-TYPE TRANSCRIPTIONAL ACTIVATOR RHAS-RELATED"/>
    <property type="match status" value="1"/>
</dbReference>
<proteinExistence type="predicted"/>
<evidence type="ECO:0000256" key="1">
    <source>
        <dbReference type="ARBA" id="ARBA00023015"/>
    </source>
</evidence>
<keyword evidence="3" id="KW-0804">Transcription</keyword>
<dbReference type="InterPro" id="IPR050204">
    <property type="entry name" value="AraC_XylS_family_regulators"/>
</dbReference>
<dbReference type="SMART" id="SM00342">
    <property type="entry name" value="HTH_ARAC"/>
    <property type="match status" value="1"/>
</dbReference>
<evidence type="ECO:0000313" key="6">
    <source>
        <dbReference type="Proteomes" id="UP000266327"/>
    </source>
</evidence>
<dbReference type="GO" id="GO:0043565">
    <property type="term" value="F:sequence-specific DNA binding"/>
    <property type="evidence" value="ECO:0007669"/>
    <property type="project" value="InterPro"/>
</dbReference>
<sequence>MISGQRGGIKATGIGRILLWRGGSIWIGSAQEATDFHSHHAIQITLALSQGKVRFRQPDEDWKAFTAVIVPAHQLHAFEARGELVALIFVEPESREGRTIQERHGAGLSSLPDGLLDCEIAALVAAHREKAPDTELIACARTVIAALSSSSDLPASLLDKRIERAIEVLRDRVGSTVTLSNIANAVHLSPERFRHLFLQETGIRFRPYVLWLRLELAIASYAAGNSLTEAAYAGGFADSAHFSRTFRRMFGVAAASIQRE</sequence>
<name>A0A3A3G4Y1_9BURK</name>
<keyword evidence="1" id="KW-0805">Transcription regulation</keyword>
<dbReference type="InterPro" id="IPR018060">
    <property type="entry name" value="HTH_AraC"/>
</dbReference>
<dbReference type="EMBL" id="QYUQ01000002">
    <property type="protein sequence ID" value="RJG02884.1"/>
    <property type="molecule type" value="Genomic_DNA"/>
</dbReference>
<dbReference type="OrthoDB" id="3631840at2"/>
<keyword evidence="6" id="KW-1185">Reference proteome</keyword>
<dbReference type="Gene3D" id="1.10.10.60">
    <property type="entry name" value="Homeodomain-like"/>
    <property type="match status" value="1"/>
</dbReference>
<evidence type="ECO:0000313" key="5">
    <source>
        <dbReference type="EMBL" id="RJG02884.1"/>
    </source>
</evidence>